<dbReference type="Gene3D" id="2.170.300.10">
    <property type="entry name" value="Tie2 ligand-binding domain superfamily"/>
    <property type="match status" value="2"/>
</dbReference>
<dbReference type="Pfam" id="PF00053">
    <property type="entry name" value="EGF_laminin"/>
    <property type="match status" value="2"/>
</dbReference>
<keyword evidence="4" id="KW-0812">Transmembrane</keyword>
<name>A0ABM5F2D9_9SAUR</name>
<feature type="region of interest" description="Disordered" evidence="3">
    <location>
        <begin position="638"/>
        <end position="1038"/>
    </location>
</feature>
<dbReference type="Proteomes" id="UP001652642">
    <property type="component" value="Chromosome 14"/>
</dbReference>
<evidence type="ECO:0000313" key="7">
    <source>
        <dbReference type="RefSeq" id="XP_072839574.1"/>
    </source>
</evidence>
<dbReference type="PANTHER" id="PTHR24043">
    <property type="entry name" value="SCAVENGER RECEPTOR CLASS F"/>
    <property type="match status" value="1"/>
</dbReference>
<dbReference type="SMART" id="SM00180">
    <property type="entry name" value="EGF_Lam"/>
    <property type="match status" value="7"/>
</dbReference>
<dbReference type="PANTHER" id="PTHR24043:SF5">
    <property type="entry name" value="SCAVENGER RECEPTOR CLASS F MEMBER 2"/>
    <property type="match status" value="1"/>
</dbReference>
<dbReference type="InterPro" id="IPR002049">
    <property type="entry name" value="LE_dom"/>
</dbReference>
<dbReference type="SMART" id="SM00181">
    <property type="entry name" value="EGF"/>
    <property type="match status" value="7"/>
</dbReference>
<feature type="compositionally biased region" description="Basic and acidic residues" evidence="3">
    <location>
        <begin position="59"/>
        <end position="69"/>
    </location>
</feature>
<dbReference type="RefSeq" id="XP_072839574.1">
    <property type="nucleotide sequence ID" value="XM_072983473.1"/>
</dbReference>
<dbReference type="PROSITE" id="PS00022">
    <property type="entry name" value="EGF_1"/>
    <property type="match status" value="5"/>
</dbReference>
<feature type="compositionally biased region" description="Polar residues" evidence="3">
    <location>
        <begin position="952"/>
        <end position="971"/>
    </location>
</feature>
<evidence type="ECO:0000259" key="5">
    <source>
        <dbReference type="PROSITE" id="PS50026"/>
    </source>
</evidence>
<evidence type="ECO:0000256" key="3">
    <source>
        <dbReference type="SAM" id="MobiDB-lite"/>
    </source>
</evidence>
<dbReference type="CDD" id="cd00055">
    <property type="entry name" value="EGF_Lam"/>
    <property type="match status" value="1"/>
</dbReference>
<evidence type="ECO:0000256" key="4">
    <source>
        <dbReference type="SAM" id="Phobius"/>
    </source>
</evidence>
<dbReference type="InterPro" id="IPR042635">
    <property type="entry name" value="MEGF10/SREC1/2-like"/>
</dbReference>
<feature type="compositionally biased region" description="Polar residues" evidence="3">
    <location>
        <begin position="852"/>
        <end position="862"/>
    </location>
</feature>
<accession>A0ABM5F2D9</accession>
<feature type="compositionally biased region" description="Polar residues" evidence="3">
    <location>
        <begin position="764"/>
        <end position="773"/>
    </location>
</feature>
<feature type="compositionally biased region" description="Basic and acidic residues" evidence="3">
    <location>
        <begin position="804"/>
        <end position="827"/>
    </location>
</feature>
<evidence type="ECO:0000256" key="2">
    <source>
        <dbReference type="PROSITE-ProRule" id="PRU00076"/>
    </source>
</evidence>
<feature type="compositionally biased region" description="Acidic residues" evidence="3">
    <location>
        <begin position="84"/>
        <end position="93"/>
    </location>
</feature>
<dbReference type="InterPro" id="IPR000742">
    <property type="entry name" value="EGF"/>
</dbReference>
<evidence type="ECO:0000256" key="1">
    <source>
        <dbReference type="ARBA" id="ARBA00022536"/>
    </source>
</evidence>
<sequence>MRHFLAGRPPLLRPPRGARGRRRQEQEQRRGSQCSFRPGSTRQLPSRAAAAQPGCPGRAGEEQRPERMERRRKARRRGGGGEGEGAEEEEDDLAAASSPPVPERRLLWLLLLALQLGPGRAQDLNPRGRNVCAAPGSAGFVCCPGWRQQGEECLIAVCEGNFTCADNEVCVRPNECRCRHGYFGANCETKCPRQFWGPDCKELCRCHPNGQCEDVTGQCTCNPNRWGPKCENACLCKHGKCDQKTGKCTCEPNWWGPQCASTCYCSLNSQCDQQTGTCNCQPGWWGRSCNNQCACNNSPCEQFTGRCQCRGRTFGPRCDRYCQCHMGKCNQVDGTCACDPGYRGKFCREACPAGFYGQGCRRRCGQCKELQPCTIVDGRCLACEPGWNGTKCDQICTPGFYGEGCEQICPPCKDGHTCNHINGKCSHCNPGWIGDRCETRCRNGTYGENCAFVCSDCFNGECDFETGKCICRPGFRGLSCNLTCQTGQYGVNCAESCNCHEDSCDPLTGNCRMEANQRMGVIGAGALLTLLLILLLSFLCCCCVCRKKDQAHTDTSQDPTHKKSPRRLCGRFSRISMKLPRIPLRRQKLPKVVVAHHDLENTMNCSFIEPPSVVEQPSPSWSSRGSFSSFDTTDEGPVYCVPHEESMSDSKDRVPGSPAEKRVPSISEEEAGEYTVLKESSSTQADSSETPLLKSSDSERSSCGSSSASGAALYARIARLSKQSREEDESMMESKSAKPPSPERAKPPPPDPSTKPKVSWIHSKYNSNQSNSLPAIGLGDLSEHKQGLAKRKRSPSETSAGVHGRSEEKVALRGKEKAPKHPKELADGKGLPSASGDQPSPSKPKQRHKASPDQTENLNGAVQNVIKKMGSHPPPERKSGEAPKSPGHGKSRAEVLHPHLSPEAASLLAAQLKEKTQSLNRGDGGARQNGVSPLPAQREKPTPPQKAKRSGATGSQKSSKPVLPTSPNLQKLISPIAETPAAGDPKKGEKAGSSGPPEAVPVEPVVKKTPIKKPPRKKSREVASEPSKAAPTPPQTVQ</sequence>
<keyword evidence="4" id="KW-1133">Transmembrane helix</keyword>
<feature type="compositionally biased region" description="Polar residues" evidence="3">
    <location>
        <begin position="32"/>
        <end position="44"/>
    </location>
</feature>
<feature type="compositionally biased region" description="Low complexity" evidence="3">
    <location>
        <begin position="996"/>
        <end position="1008"/>
    </location>
</feature>
<feature type="compositionally biased region" description="Basic residues" evidence="3">
    <location>
        <begin position="1009"/>
        <end position="1019"/>
    </location>
</feature>
<feature type="compositionally biased region" description="Polar residues" evidence="3">
    <location>
        <begin position="678"/>
        <end position="690"/>
    </location>
</feature>
<comment type="caution">
    <text evidence="2">Lacks conserved residue(s) required for the propagation of feature annotation.</text>
</comment>
<feature type="compositionally biased region" description="Basic and acidic residues" evidence="3">
    <location>
        <begin position="642"/>
        <end position="663"/>
    </location>
</feature>
<keyword evidence="7" id="KW-0675">Receptor</keyword>
<keyword evidence="1 2" id="KW-0245">EGF-like domain</keyword>
<reference evidence="7" key="1">
    <citation type="submission" date="2025-08" db="UniProtKB">
        <authorList>
            <consortium name="RefSeq"/>
        </authorList>
    </citation>
    <scope>IDENTIFICATION</scope>
</reference>
<dbReference type="Gene3D" id="2.10.25.10">
    <property type="entry name" value="Laminin"/>
    <property type="match status" value="1"/>
</dbReference>
<feature type="region of interest" description="Disordered" evidence="3">
    <location>
        <begin position="1"/>
        <end position="98"/>
    </location>
</feature>
<feature type="compositionally biased region" description="Low complexity" evidence="3">
    <location>
        <begin position="1"/>
        <end position="15"/>
    </location>
</feature>
<organism evidence="6 7">
    <name type="scientific">Pogona vitticeps</name>
    <name type="common">central bearded dragon</name>
    <dbReference type="NCBI Taxonomy" id="103695"/>
    <lineage>
        <taxon>Eukaryota</taxon>
        <taxon>Metazoa</taxon>
        <taxon>Chordata</taxon>
        <taxon>Craniata</taxon>
        <taxon>Vertebrata</taxon>
        <taxon>Euteleostomi</taxon>
        <taxon>Lepidosauria</taxon>
        <taxon>Squamata</taxon>
        <taxon>Bifurcata</taxon>
        <taxon>Unidentata</taxon>
        <taxon>Episquamata</taxon>
        <taxon>Toxicofera</taxon>
        <taxon>Iguania</taxon>
        <taxon>Acrodonta</taxon>
        <taxon>Agamidae</taxon>
        <taxon>Amphibolurinae</taxon>
        <taxon>Pogona</taxon>
    </lineage>
</organism>
<keyword evidence="6" id="KW-1185">Reference proteome</keyword>
<proteinExistence type="predicted"/>
<dbReference type="PRINTS" id="PR00011">
    <property type="entry name" value="EGFLAMININ"/>
</dbReference>
<feature type="domain" description="EGF-like" evidence="5">
    <location>
        <begin position="149"/>
        <end position="188"/>
    </location>
</feature>
<protein>
    <submittedName>
        <fullName evidence="7">Scavenger receptor class F member 2 isoform X1</fullName>
    </submittedName>
</protein>
<feature type="disulfide bond" evidence="2">
    <location>
        <begin position="178"/>
        <end position="187"/>
    </location>
</feature>
<evidence type="ECO:0000313" key="6">
    <source>
        <dbReference type="Proteomes" id="UP001652642"/>
    </source>
</evidence>
<dbReference type="GeneID" id="110081943"/>
<keyword evidence="2" id="KW-1015">Disulfide bond</keyword>
<feature type="transmembrane region" description="Helical" evidence="4">
    <location>
        <begin position="519"/>
        <end position="539"/>
    </location>
</feature>
<gene>
    <name evidence="7" type="primary">SCARF2</name>
</gene>
<dbReference type="PROSITE" id="PS50026">
    <property type="entry name" value="EGF_3"/>
    <property type="match status" value="1"/>
</dbReference>
<keyword evidence="4" id="KW-0472">Membrane</keyword>